<comment type="caution">
    <text evidence="5">Lacks conserved residue(s) required for the propagation of feature annotation.</text>
</comment>
<feature type="domain" description="Peptidase S8/S53" evidence="8">
    <location>
        <begin position="178"/>
        <end position="403"/>
    </location>
</feature>
<dbReference type="HOGENOM" id="CLU_581523_0_0_1"/>
<evidence type="ECO:0000256" key="2">
    <source>
        <dbReference type="ARBA" id="ARBA00022670"/>
    </source>
</evidence>
<dbReference type="InterPro" id="IPR050131">
    <property type="entry name" value="Peptidase_S8_subtilisin-like"/>
</dbReference>
<name>W3X254_PESFW</name>
<keyword evidence="3" id="KW-0378">Hydrolase</keyword>
<comment type="similarity">
    <text evidence="1 5">Belongs to the peptidase S8 family.</text>
</comment>
<dbReference type="AlphaFoldDB" id="W3X254"/>
<evidence type="ECO:0000313" key="9">
    <source>
        <dbReference type="EMBL" id="ETS80160.1"/>
    </source>
</evidence>
<gene>
    <name evidence="9" type="ORF">PFICI_07689</name>
</gene>
<dbReference type="EMBL" id="KI912113">
    <property type="protein sequence ID" value="ETS80160.1"/>
    <property type="molecule type" value="Genomic_DNA"/>
</dbReference>
<dbReference type="InterPro" id="IPR023827">
    <property type="entry name" value="Peptidase_S8_Asp-AS"/>
</dbReference>
<dbReference type="GO" id="GO:0004252">
    <property type="term" value="F:serine-type endopeptidase activity"/>
    <property type="evidence" value="ECO:0007669"/>
    <property type="project" value="InterPro"/>
</dbReference>
<protein>
    <recommendedName>
        <fullName evidence="8">Peptidase S8/S53 domain-containing protein</fullName>
    </recommendedName>
</protein>
<dbReference type="InterPro" id="IPR015500">
    <property type="entry name" value="Peptidase_S8_subtilisin-rel"/>
</dbReference>
<feature type="region of interest" description="Disordered" evidence="6">
    <location>
        <begin position="444"/>
        <end position="470"/>
    </location>
</feature>
<dbReference type="GeneID" id="19272702"/>
<keyword evidence="4" id="KW-0720">Serine protease</keyword>
<keyword evidence="2" id="KW-0645">Protease</keyword>
<dbReference type="Pfam" id="PF00082">
    <property type="entry name" value="Peptidase_S8"/>
    <property type="match status" value="1"/>
</dbReference>
<dbReference type="Gene3D" id="3.40.50.200">
    <property type="entry name" value="Peptidase S8/S53 domain"/>
    <property type="match status" value="1"/>
</dbReference>
<feature type="compositionally biased region" description="Basic and acidic residues" evidence="6">
    <location>
        <begin position="133"/>
        <end position="144"/>
    </location>
</feature>
<dbReference type="KEGG" id="pfy:PFICI_07689"/>
<keyword evidence="10" id="KW-1185">Reference proteome</keyword>
<dbReference type="Proteomes" id="UP000030651">
    <property type="component" value="Unassembled WGS sequence"/>
</dbReference>
<proteinExistence type="inferred from homology"/>
<feature type="signal peptide" evidence="7">
    <location>
        <begin position="1"/>
        <end position="19"/>
    </location>
</feature>
<dbReference type="PROSITE" id="PS00136">
    <property type="entry name" value="SUBTILASE_ASP"/>
    <property type="match status" value="1"/>
</dbReference>
<dbReference type="OrthoDB" id="206201at2759"/>
<feature type="region of interest" description="Disordered" evidence="6">
    <location>
        <begin position="104"/>
        <end position="144"/>
    </location>
</feature>
<dbReference type="InterPro" id="IPR000209">
    <property type="entry name" value="Peptidase_S8/S53_dom"/>
</dbReference>
<dbReference type="PROSITE" id="PS51892">
    <property type="entry name" value="SUBTILASE"/>
    <property type="match status" value="1"/>
</dbReference>
<evidence type="ECO:0000256" key="7">
    <source>
        <dbReference type="SAM" id="SignalP"/>
    </source>
</evidence>
<feature type="compositionally biased region" description="Basic residues" evidence="6">
    <location>
        <begin position="461"/>
        <end position="470"/>
    </location>
</feature>
<evidence type="ECO:0000256" key="6">
    <source>
        <dbReference type="SAM" id="MobiDB-lite"/>
    </source>
</evidence>
<evidence type="ECO:0000259" key="8">
    <source>
        <dbReference type="Pfam" id="PF00082"/>
    </source>
</evidence>
<dbReference type="RefSeq" id="XP_007834461.1">
    <property type="nucleotide sequence ID" value="XM_007836270.1"/>
</dbReference>
<accession>W3X254</accession>
<evidence type="ECO:0000256" key="5">
    <source>
        <dbReference type="PROSITE-ProRule" id="PRU01240"/>
    </source>
</evidence>
<evidence type="ECO:0000256" key="4">
    <source>
        <dbReference type="ARBA" id="ARBA00022825"/>
    </source>
</evidence>
<evidence type="ECO:0000256" key="3">
    <source>
        <dbReference type="ARBA" id="ARBA00022801"/>
    </source>
</evidence>
<dbReference type="GO" id="GO:0006508">
    <property type="term" value="P:proteolysis"/>
    <property type="evidence" value="ECO:0007669"/>
    <property type="project" value="UniProtKB-KW"/>
</dbReference>
<feature type="compositionally biased region" description="Acidic residues" evidence="6">
    <location>
        <begin position="114"/>
        <end position="132"/>
    </location>
</feature>
<feature type="chain" id="PRO_5004834210" description="Peptidase S8/S53 domain-containing protein" evidence="7">
    <location>
        <begin position="20"/>
        <end position="470"/>
    </location>
</feature>
<dbReference type="SUPFAM" id="SSF52743">
    <property type="entry name" value="Subtilisin-like"/>
    <property type="match status" value="1"/>
</dbReference>
<organism evidence="9 10">
    <name type="scientific">Pestalotiopsis fici (strain W106-1 / CGMCC3.15140)</name>
    <dbReference type="NCBI Taxonomy" id="1229662"/>
    <lineage>
        <taxon>Eukaryota</taxon>
        <taxon>Fungi</taxon>
        <taxon>Dikarya</taxon>
        <taxon>Ascomycota</taxon>
        <taxon>Pezizomycotina</taxon>
        <taxon>Sordariomycetes</taxon>
        <taxon>Xylariomycetidae</taxon>
        <taxon>Amphisphaeriales</taxon>
        <taxon>Sporocadaceae</taxon>
        <taxon>Pestalotiopsis</taxon>
    </lineage>
</organism>
<reference evidence="10" key="1">
    <citation type="journal article" date="2015" name="BMC Genomics">
        <title>Genomic and transcriptomic analysis of the endophytic fungus Pestalotiopsis fici reveals its lifestyle and high potential for synthesis of natural products.</title>
        <authorList>
            <person name="Wang X."/>
            <person name="Zhang X."/>
            <person name="Liu L."/>
            <person name="Xiang M."/>
            <person name="Wang W."/>
            <person name="Sun X."/>
            <person name="Che Y."/>
            <person name="Guo L."/>
            <person name="Liu G."/>
            <person name="Guo L."/>
            <person name="Wang C."/>
            <person name="Yin W.B."/>
            <person name="Stadler M."/>
            <person name="Zhang X."/>
            <person name="Liu X."/>
        </authorList>
    </citation>
    <scope>NUCLEOTIDE SEQUENCE [LARGE SCALE GENOMIC DNA]</scope>
    <source>
        <strain evidence="10">W106-1 / CGMCC3.15140</strain>
    </source>
</reference>
<dbReference type="InterPro" id="IPR036852">
    <property type="entry name" value="Peptidase_S8/S53_dom_sf"/>
</dbReference>
<keyword evidence="7" id="KW-0732">Signal</keyword>
<dbReference type="PRINTS" id="PR00723">
    <property type="entry name" value="SUBTILISIN"/>
</dbReference>
<sequence>MDLLRFALLSALLVAFSTAYPGKWNGCHVEELPPSWILEFRSNVSDNALSNFKHHFRKRAENASVQITHEFNLGPGLMRGFTLDGPADSIMALSDSQWVANIVPNIKVHRPPPDDDDGDDDEDEDEDEDDDITEAKSIHPHLARREETYDLQKKYKSWNLEAISGNDSLKYHCPDGCGKGTWIYIIDDGIDEGHPEFKGRIEHVEHIHKGPYHHHPKRNGKHGTAMAGIAAGSTMGVARNARIVAVNVFGKDNIVYLDLFLQAMDWVMNDIRTRNRFGRAILSLGQWGCRAEGIDGAPATRAVADAVKAGVFVAAANGYKVGDTATVWPGNAKSVCTVGEYWQGRQWDGEEAGDPDIDIFAPGSRIRTSQPGSVGSYNRYHKIGGSDAAAAHVAGVAATLVHQIKLADMCETLQCWGNMAHPKWFPNTANRLLVNRPTADLDLGDQGMWDRPECQPWMNRTGRKRPSPYK</sequence>
<dbReference type="PANTHER" id="PTHR43806:SF11">
    <property type="entry name" value="CEREVISIN-RELATED"/>
    <property type="match status" value="1"/>
</dbReference>
<dbReference type="InParanoid" id="W3X254"/>
<dbReference type="PANTHER" id="PTHR43806">
    <property type="entry name" value="PEPTIDASE S8"/>
    <property type="match status" value="1"/>
</dbReference>
<dbReference type="eggNOG" id="KOG1153">
    <property type="taxonomic scope" value="Eukaryota"/>
</dbReference>
<evidence type="ECO:0000256" key="1">
    <source>
        <dbReference type="ARBA" id="ARBA00011073"/>
    </source>
</evidence>
<evidence type="ECO:0000313" key="10">
    <source>
        <dbReference type="Proteomes" id="UP000030651"/>
    </source>
</evidence>